<dbReference type="PROSITE" id="PS50829">
    <property type="entry name" value="GYF"/>
    <property type="match status" value="1"/>
</dbReference>
<dbReference type="Gene3D" id="3.30.1490.40">
    <property type="match status" value="1"/>
</dbReference>
<dbReference type="Pfam" id="PF02213">
    <property type="entry name" value="GYF"/>
    <property type="match status" value="1"/>
</dbReference>
<feature type="region of interest" description="Disordered" evidence="1">
    <location>
        <begin position="120"/>
        <end position="216"/>
    </location>
</feature>
<dbReference type="SMART" id="SM00444">
    <property type="entry name" value="GYF"/>
    <property type="match status" value="1"/>
</dbReference>
<feature type="domain" description="GYF" evidence="2">
    <location>
        <begin position="380"/>
        <end position="429"/>
    </location>
</feature>
<feature type="compositionally biased region" description="Polar residues" evidence="1">
    <location>
        <begin position="254"/>
        <end position="263"/>
    </location>
</feature>
<dbReference type="InterPro" id="IPR003169">
    <property type="entry name" value="GYF"/>
</dbReference>
<dbReference type="GO" id="GO:0005829">
    <property type="term" value="C:cytosol"/>
    <property type="evidence" value="ECO:0007669"/>
    <property type="project" value="TreeGrafter"/>
</dbReference>
<organism evidence="3 4">
    <name type="scientific">Caenorhabditis bovis</name>
    <dbReference type="NCBI Taxonomy" id="2654633"/>
    <lineage>
        <taxon>Eukaryota</taxon>
        <taxon>Metazoa</taxon>
        <taxon>Ecdysozoa</taxon>
        <taxon>Nematoda</taxon>
        <taxon>Chromadorea</taxon>
        <taxon>Rhabditida</taxon>
        <taxon>Rhabditina</taxon>
        <taxon>Rhabditomorpha</taxon>
        <taxon>Rhabditoidea</taxon>
        <taxon>Rhabditidae</taxon>
        <taxon>Peloderinae</taxon>
        <taxon>Caenorhabditis</taxon>
    </lineage>
</organism>
<feature type="compositionally biased region" description="Polar residues" evidence="1">
    <location>
        <begin position="739"/>
        <end position="748"/>
    </location>
</feature>
<dbReference type="InterPro" id="IPR051640">
    <property type="entry name" value="GRB10-interact_GYF"/>
</dbReference>
<dbReference type="SUPFAM" id="SSF55277">
    <property type="entry name" value="GYF domain"/>
    <property type="match status" value="1"/>
</dbReference>
<dbReference type="CDD" id="cd00072">
    <property type="entry name" value="GYF"/>
    <property type="match status" value="1"/>
</dbReference>
<evidence type="ECO:0000313" key="3">
    <source>
        <dbReference type="EMBL" id="CAB3404281.1"/>
    </source>
</evidence>
<dbReference type="PANTHER" id="PTHR14445:SF36">
    <property type="entry name" value="FI03272P-RELATED"/>
    <property type="match status" value="1"/>
</dbReference>
<dbReference type="InterPro" id="IPR035445">
    <property type="entry name" value="GYF-like_dom_sf"/>
</dbReference>
<sequence length="1020" mass="112501">MRSTFQGGGSGGVGSSPRISASDDQEEYPLSAPVLSNFRYDREELLALVPKESSPPEGLRDCPFFVEISQDPVANNPLTDQEQRLQHNINSSKAMSSLTHAERQSIAAGAAYGGGYSNGQSGGANRGGWTPVKSSSWSKSGTTPDRGHRGGGRGSFSSRGTARGGMTPQSENGYGGTNGSLPGTPDGTGVGSFNKFSGRGRGGGMSSVGRGGSTTAAPYNARAEALYSGDRPRTIASSKSENVDGDDDDAGWTTVGQQHNTPSRPAWGRAESWTSRTEASNAWGRDNTSNGPSNVWKDRQEMVSSVKQNSLDKDERGSSSGAQFNASWSNSILNPLADVTLGMDQMRLAQYQQQQQQMAQQLAQQAAAAAAAAVVAKAEAVEFYYLDPTDTRRGPFKREQMITWFKAGYFSDANLRVQRGENGEFRTIGELLTMNGINSPFDYPEDKAAETARAHLAQFPSHILQPSTSFPSLFGNQNLWAPTAGLDSMGMYGIIHPSAVEHMTAERMKIEEHARRVKEESDKCREMQEEMLRQFQRQQEETQQKLREQETALLRHREELMRKEMEMKEKALEIQRKIEEERRTLEESKRLIEEEAAKKLKENQRLKRLEEERKKEEERILKEKREEAERQKKAEDAAENERRRLKAEAESAAEKIKQMSKKKAEEEAAKKKREQEIAAEQRHAAEIQTMKEAEVRISAEQKLKQISPTASDDSSGWTPVAKNQPVKHTKVAPWASGQKAEQVSQASAEKTLREIQLEEERQFKAEQERLAALRKDELAQQSSIASSGTWTGASTRLQWAANGSPASKPKGVSPWGNSSGVQEPARAYVSPLLDGPSLEAANKIAPPKKAVVKPAAKAAPSPIKKVEVKPVSKTDGLLTWFEKRFKQLRTSNDEIDINLLYQYIMELENPNEVEDIVMSYLDESKAVKEFVREFLKRRIEMRNSGRPVCDDLTSARTAAAPDTNSSSTSGAGSQGKKKKKNQKTVLDGTILGFRGTAASDRLNKGEIDAIPTAPINPSRR</sequence>
<reference evidence="3 4" key="1">
    <citation type="submission" date="2020-04" db="EMBL/GenBank/DDBJ databases">
        <authorList>
            <person name="Laetsch R D."/>
            <person name="Stevens L."/>
            <person name="Kumar S."/>
            <person name="Blaxter L. M."/>
        </authorList>
    </citation>
    <scope>NUCLEOTIDE SEQUENCE [LARGE SCALE GENOMIC DNA]</scope>
</reference>
<feature type="compositionally biased region" description="Polar residues" evidence="1">
    <location>
        <begin position="704"/>
        <end position="717"/>
    </location>
</feature>
<evidence type="ECO:0000256" key="1">
    <source>
        <dbReference type="SAM" id="MobiDB-lite"/>
    </source>
</evidence>
<feature type="region of interest" description="Disordered" evidence="1">
    <location>
        <begin position="1"/>
        <end position="30"/>
    </location>
</feature>
<feature type="compositionally biased region" description="Polar residues" evidence="1">
    <location>
        <begin position="779"/>
        <end position="797"/>
    </location>
</feature>
<feature type="compositionally biased region" description="Polar residues" evidence="1">
    <location>
        <begin position="272"/>
        <end position="293"/>
    </location>
</feature>
<feature type="compositionally biased region" description="Low complexity" evidence="1">
    <location>
        <begin position="155"/>
        <end position="165"/>
    </location>
</feature>
<comment type="caution">
    <text evidence="3">The sequence shown here is derived from an EMBL/GenBank/DDBJ whole genome shotgun (WGS) entry which is preliminary data.</text>
</comment>
<dbReference type="PANTHER" id="PTHR14445">
    <property type="entry name" value="GRB10 INTERACTING GYF PROTEIN"/>
    <property type="match status" value="1"/>
</dbReference>
<feature type="compositionally biased region" description="Gly residues" evidence="1">
    <location>
        <begin position="199"/>
        <end position="212"/>
    </location>
</feature>
<name>A0A8S1ESA3_9PELO</name>
<dbReference type="OrthoDB" id="48509at2759"/>
<keyword evidence="4" id="KW-1185">Reference proteome</keyword>
<feature type="compositionally biased region" description="Basic and acidic residues" evidence="1">
    <location>
        <begin position="606"/>
        <end position="703"/>
    </location>
</feature>
<feature type="compositionally biased region" description="Gly residues" evidence="1">
    <location>
        <begin position="1"/>
        <end position="14"/>
    </location>
</feature>
<feature type="region of interest" description="Disordered" evidence="1">
    <location>
        <begin position="945"/>
        <end position="983"/>
    </location>
</feature>
<dbReference type="Proteomes" id="UP000494206">
    <property type="component" value="Unassembled WGS sequence"/>
</dbReference>
<feature type="region of interest" description="Disordered" evidence="1">
    <location>
        <begin position="606"/>
        <end position="749"/>
    </location>
</feature>
<dbReference type="AlphaFoldDB" id="A0A8S1ESA3"/>
<accession>A0A8S1ESA3</accession>
<evidence type="ECO:0000259" key="2">
    <source>
        <dbReference type="PROSITE" id="PS50829"/>
    </source>
</evidence>
<feature type="region of interest" description="Disordered" evidence="1">
    <location>
        <begin position="775"/>
        <end position="819"/>
    </location>
</feature>
<evidence type="ECO:0000313" key="4">
    <source>
        <dbReference type="Proteomes" id="UP000494206"/>
    </source>
</evidence>
<proteinExistence type="predicted"/>
<feature type="region of interest" description="Disordered" evidence="1">
    <location>
        <begin position="228"/>
        <end position="325"/>
    </location>
</feature>
<gene>
    <name evidence="3" type="ORF">CBOVIS_LOCUS6646</name>
</gene>
<dbReference type="EMBL" id="CADEPM010000004">
    <property type="protein sequence ID" value="CAB3404281.1"/>
    <property type="molecule type" value="Genomic_DNA"/>
</dbReference>
<protein>
    <recommendedName>
        <fullName evidence="2">GYF domain-containing protein</fullName>
    </recommendedName>
</protein>